<reference evidence="3 4" key="1">
    <citation type="submission" date="2018-11" db="EMBL/GenBank/DDBJ databases">
        <title>Genome assembly of Steccherinum ochraceum LE-BIN_3174, the white-rot fungus of the Steccherinaceae family (The Residual Polyporoid clade, Polyporales, Basidiomycota).</title>
        <authorList>
            <person name="Fedorova T.V."/>
            <person name="Glazunova O.A."/>
            <person name="Landesman E.O."/>
            <person name="Moiseenko K.V."/>
            <person name="Psurtseva N.V."/>
            <person name="Savinova O.S."/>
            <person name="Shakhova N.V."/>
            <person name="Tyazhelova T.V."/>
            <person name="Vasina D.V."/>
        </authorList>
    </citation>
    <scope>NUCLEOTIDE SEQUENCE [LARGE SCALE GENOMIC DNA]</scope>
    <source>
        <strain evidence="3 4">LE-BIN_3174</strain>
    </source>
</reference>
<evidence type="ECO:0000313" key="4">
    <source>
        <dbReference type="Proteomes" id="UP000292702"/>
    </source>
</evidence>
<keyword evidence="2" id="KW-0732">Signal</keyword>
<evidence type="ECO:0000313" key="3">
    <source>
        <dbReference type="EMBL" id="TCD65045.1"/>
    </source>
</evidence>
<gene>
    <name evidence="3" type="ORF">EIP91_003324</name>
</gene>
<feature type="region of interest" description="Disordered" evidence="1">
    <location>
        <begin position="292"/>
        <end position="312"/>
    </location>
</feature>
<protein>
    <submittedName>
        <fullName evidence="3">Uncharacterized protein</fullName>
    </submittedName>
</protein>
<evidence type="ECO:0000256" key="1">
    <source>
        <dbReference type="SAM" id="MobiDB-lite"/>
    </source>
</evidence>
<comment type="caution">
    <text evidence="3">The sequence shown here is derived from an EMBL/GenBank/DDBJ whole genome shotgun (WGS) entry which is preliminary data.</text>
</comment>
<proteinExistence type="predicted"/>
<organism evidence="3 4">
    <name type="scientific">Steccherinum ochraceum</name>
    <dbReference type="NCBI Taxonomy" id="92696"/>
    <lineage>
        <taxon>Eukaryota</taxon>
        <taxon>Fungi</taxon>
        <taxon>Dikarya</taxon>
        <taxon>Basidiomycota</taxon>
        <taxon>Agaricomycotina</taxon>
        <taxon>Agaricomycetes</taxon>
        <taxon>Polyporales</taxon>
        <taxon>Steccherinaceae</taxon>
        <taxon>Steccherinum</taxon>
    </lineage>
</organism>
<evidence type="ECO:0000256" key="2">
    <source>
        <dbReference type="SAM" id="SignalP"/>
    </source>
</evidence>
<keyword evidence="4" id="KW-1185">Reference proteome</keyword>
<feature type="chain" id="PRO_5020771187" evidence="2">
    <location>
        <begin position="21"/>
        <end position="356"/>
    </location>
</feature>
<accession>A0A4R0RH39</accession>
<dbReference type="Proteomes" id="UP000292702">
    <property type="component" value="Unassembled WGS sequence"/>
</dbReference>
<dbReference type="EMBL" id="RWJN01000202">
    <property type="protein sequence ID" value="TCD65045.1"/>
    <property type="molecule type" value="Genomic_DNA"/>
</dbReference>
<sequence>MKASFFSIIVLATAVLTVSALPILNSEVPSSLRSLSAPGPVSSSLQVTESVIHLDAYSYKNSVLAGSDSVEPLDDPEAYLYPHQDYGSSLTESFAIEDGACIDTNKLGFVVSRRWAFIRFSVSLSDVVLIDHGALSAGVRVTISGLGRNIPTDLSAVSYTARSAAIVNDLLVLVLTWIKTSNVWRDTWKNGGTKPTLTMLVLRNGTVYFGLGSPMLDIYSTDFNEATAFLFVLTSVTANLIARFILDLRTVYTDGHAIANHPSVSNLRFGTNSLAGNMGAPLGIESSTWLSGASDDTVDEQDESTKHQLPAGMGEGLQHIPLVAINHRRVPSRAGWSDTTLQDASVASYASTGKHA</sequence>
<dbReference type="AlphaFoldDB" id="A0A4R0RH39"/>
<name>A0A4R0RH39_9APHY</name>
<feature type="signal peptide" evidence="2">
    <location>
        <begin position="1"/>
        <end position="20"/>
    </location>
</feature>